<accession>A0A1J1IBN7</accession>
<gene>
    <name evidence="1" type="ORF">CLUMA_CG011075</name>
</gene>
<evidence type="ECO:0000313" key="1">
    <source>
        <dbReference type="EMBL" id="CRK97695.1"/>
    </source>
</evidence>
<protein>
    <submittedName>
        <fullName evidence="1">CLUMA_CG011075, isoform A</fullName>
    </submittedName>
</protein>
<sequence>MLRDIRNGKIQQLRSEIKHSLKFVAPALVNIYHRETLYFRTLYQMLIMSHFARIFASPTVTYQREKVQKLMTKLSQSVVS</sequence>
<dbReference type="AlphaFoldDB" id="A0A1J1IBN7"/>
<dbReference type="EMBL" id="CVRI01000047">
    <property type="protein sequence ID" value="CRK97695.1"/>
    <property type="molecule type" value="Genomic_DNA"/>
</dbReference>
<keyword evidence="2" id="KW-1185">Reference proteome</keyword>
<name>A0A1J1IBN7_9DIPT</name>
<dbReference type="Proteomes" id="UP000183832">
    <property type="component" value="Unassembled WGS sequence"/>
</dbReference>
<evidence type="ECO:0000313" key="2">
    <source>
        <dbReference type="Proteomes" id="UP000183832"/>
    </source>
</evidence>
<reference evidence="1 2" key="1">
    <citation type="submission" date="2015-04" db="EMBL/GenBank/DDBJ databases">
        <authorList>
            <person name="Syromyatnikov M.Y."/>
            <person name="Popov V.N."/>
        </authorList>
    </citation>
    <scope>NUCLEOTIDE SEQUENCE [LARGE SCALE GENOMIC DNA]</scope>
</reference>
<proteinExistence type="predicted"/>
<organism evidence="1 2">
    <name type="scientific">Clunio marinus</name>
    <dbReference type="NCBI Taxonomy" id="568069"/>
    <lineage>
        <taxon>Eukaryota</taxon>
        <taxon>Metazoa</taxon>
        <taxon>Ecdysozoa</taxon>
        <taxon>Arthropoda</taxon>
        <taxon>Hexapoda</taxon>
        <taxon>Insecta</taxon>
        <taxon>Pterygota</taxon>
        <taxon>Neoptera</taxon>
        <taxon>Endopterygota</taxon>
        <taxon>Diptera</taxon>
        <taxon>Nematocera</taxon>
        <taxon>Chironomoidea</taxon>
        <taxon>Chironomidae</taxon>
        <taxon>Clunio</taxon>
    </lineage>
</organism>